<organism evidence="1 2">
    <name type="scientific">Nibea albiflora</name>
    <name type="common">Yellow drum</name>
    <name type="synonym">Corvina albiflora</name>
    <dbReference type="NCBI Taxonomy" id="240163"/>
    <lineage>
        <taxon>Eukaryota</taxon>
        <taxon>Metazoa</taxon>
        <taxon>Chordata</taxon>
        <taxon>Craniata</taxon>
        <taxon>Vertebrata</taxon>
        <taxon>Euteleostomi</taxon>
        <taxon>Actinopterygii</taxon>
        <taxon>Neopterygii</taxon>
        <taxon>Teleostei</taxon>
        <taxon>Neoteleostei</taxon>
        <taxon>Acanthomorphata</taxon>
        <taxon>Eupercaria</taxon>
        <taxon>Sciaenidae</taxon>
        <taxon>Nibea</taxon>
    </lineage>
</organism>
<dbReference type="Proteomes" id="UP000805704">
    <property type="component" value="Chromosome 4"/>
</dbReference>
<proteinExistence type="predicted"/>
<keyword evidence="2" id="KW-1185">Reference proteome</keyword>
<dbReference type="EMBL" id="CM024792">
    <property type="protein sequence ID" value="KAG8003600.1"/>
    <property type="molecule type" value="Genomic_DNA"/>
</dbReference>
<sequence>LVDIFTTSVHIVRRNTVSLRTKSEGLNASGVRFQTPLRDGVFLLRKKYDFNVQRYSKRRKCLTPTLSFA</sequence>
<reference evidence="1" key="1">
    <citation type="submission" date="2020-04" db="EMBL/GenBank/DDBJ databases">
        <title>A chromosome-scale assembly and high-density genetic map of the yellow drum (Nibea albiflora) genome.</title>
        <authorList>
            <person name="Xu D."/>
            <person name="Zhang W."/>
            <person name="Chen R."/>
            <person name="Tan P."/>
            <person name="Wang L."/>
            <person name="Song H."/>
            <person name="Tian L."/>
            <person name="Zhu Q."/>
            <person name="Wang B."/>
        </authorList>
    </citation>
    <scope>NUCLEOTIDE SEQUENCE</scope>
    <source>
        <strain evidence="1">ZJHYS-2018</strain>
    </source>
</reference>
<evidence type="ECO:0000313" key="1">
    <source>
        <dbReference type="EMBL" id="KAG8003600.1"/>
    </source>
</evidence>
<comment type="caution">
    <text evidence="1">The sequence shown here is derived from an EMBL/GenBank/DDBJ whole genome shotgun (WGS) entry which is preliminary data.</text>
</comment>
<feature type="non-terminal residue" evidence="1">
    <location>
        <position position="1"/>
    </location>
</feature>
<accession>A0ACB7EP58</accession>
<name>A0ACB7EP58_NIBAL</name>
<evidence type="ECO:0000313" key="2">
    <source>
        <dbReference type="Proteomes" id="UP000805704"/>
    </source>
</evidence>
<gene>
    <name evidence="1" type="ORF">GBF38_018791</name>
</gene>
<protein>
    <submittedName>
        <fullName evidence="1">Uncharacterized protein</fullName>
    </submittedName>
</protein>